<dbReference type="EMBL" id="JAULSX010000008">
    <property type="protein sequence ID" value="KAK3486894.1"/>
    <property type="molecule type" value="Genomic_DNA"/>
</dbReference>
<dbReference type="Pfam" id="PF06985">
    <property type="entry name" value="HET"/>
    <property type="match status" value="1"/>
</dbReference>
<dbReference type="Proteomes" id="UP001285908">
    <property type="component" value="Unassembled WGS sequence"/>
</dbReference>
<name>A0AAJ0I1A9_9PEZI</name>
<sequence>MDISAPHSFPGTLDRSGSKLCKICSSIPVSFWSDKSRNIQLRLQSLKSMRFEADRGCQLCDILQLGPGRDANRQSEDLEVLQMRRPRHYDPFGLMKPSSSLTMIGDTTHQWYMDDVDRYPLHFGFSLVPYPWSKLEPVKMGEHVESFPLIEVWLENCRDNHAQCSSNVGHFLPTRLLDLQAYSDSADVRLVNAGELDFDGPPPKYVTLSHCWGPPSKHSITTTKANLSERMTRIPFNALSQTFQDSIKVSRSLRQRFLWIDSLCIIQDDEDDWAREAALMALVYSHGYFTLAALSAKDGTEGCKMVADIQSSYSNRFVDIDFYDYGLGQDKTRYHHQRVRIFETPVNINEHDESINDGPLNDRAWTLQERELSRRVISFSKQGLLWECTELRATSQRPWIHTRLESSLYADAADQLFKSKVSWNRIVEDYSARSLTKQTDKLIALSGLARVAQEFHPGATYIAGLWSTSLPKALLWKVVLQPSEPEFPSQTATESAYIAPTWSWASVRSPVSFGATSTPGFARHNLKVEEIVKVLKYQDPYGALEHGALVLSGALLVGVDVSDQIPRSYAFADDRSLMRDGVAVGNVRLDAPSISHLEVLTSRESQCKLWFLLLEKYRDFLGIVLREGVDPDDGYTRVGAGSIDEQFEDIFSDCKPCTITLI</sequence>
<organism evidence="2 3">
    <name type="scientific">Neurospora hispaniola</name>
    <dbReference type="NCBI Taxonomy" id="588809"/>
    <lineage>
        <taxon>Eukaryota</taxon>
        <taxon>Fungi</taxon>
        <taxon>Dikarya</taxon>
        <taxon>Ascomycota</taxon>
        <taxon>Pezizomycotina</taxon>
        <taxon>Sordariomycetes</taxon>
        <taxon>Sordariomycetidae</taxon>
        <taxon>Sordariales</taxon>
        <taxon>Sordariaceae</taxon>
        <taxon>Neurospora</taxon>
    </lineage>
</organism>
<gene>
    <name evidence="2" type="ORF">B0T23DRAFT_324560</name>
</gene>
<accession>A0AAJ0I1A9</accession>
<reference evidence="2 3" key="1">
    <citation type="journal article" date="2023" name="Mol. Phylogenet. Evol.">
        <title>Genome-scale phylogeny and comparative genomics of the fungal order Sordariales.</title>
        <authorList>
            <person name="Hensen N."/>
            <person name="Bonometti L."/>
            <person name="Westerberg I."/>
            <person name="Brannstrom I.O."/>
            <person name="Guillou S."/>
            <person name="Cros-Aarteil S."/>
            <person name="Calhoun S."/>
            <person name="Haridas S."/>
            <person name="Kuo A."/>
            <person name="Mondo S."/>
            <person name="Pangilinan J."/>
            <person name="Riley R."/>
            <person name="LaButti K."/>
            <person name="Andreopoulos B."/>
            <person name="Lipzen A."/>
            <person name="Chen C."/>
            <person name="Yan M."/>
            <person name="Daum C."/>
            <person name="Ng V."/>
            <person name="Clum A."/>
            <person name="Steindorff A."/>
            <person name="Ohm R.A."/>
            <person name="Martin F."/>
            <person name="Silar P."/>
            <person name="Natvig D.O."/>
            <person name="Lalanne C."/>
            <person name="Gautier V."/>
            <person name="Ament-Velasquez S.L."/>
            <person name="Kruys A."/>
            <person name="Hutchinson M.I."/>
            <person name="Powell A.J."/>
            <person name="Barry K."/>
            <person name="Miller A.N."/>
            <person name="Grigoriev I.V."/>
            <person name="Debuchy R."/>
            <person name="Gladieux P."/>
            <person name="Hiltunen Thoren M."/>
            <person name="Johannesson H."/>
        </authorList>
    </citation>
    <scope>NUCLEOTIDE SEQUENCE [LARGE SCALE GENOMIC DNA]</scope>
    <source>
        <strain evidence="2 3">FGSC 10403</strain>
    </source>
</reference>
<protein>
    <submittedName>
        <fullName evidence="2">HET-domain-containing protein</fullName>
    </submittedName>
</protein>
<comment type="caution">
    <text evidence="2">The sequence shown here is derived from an EMBL/GenBank/DDBJ whole genome shotgun (WGS) entry which is preliminary data.</text>
</comment>
<dbReference type="PANTHER" id="PTHR33112:SF16">
    <property type="entry name" value="HETEROKARYON INCOMPATIBILITY DOMAIN-CONTAINING PROTEIN"/>
    <property type="match status" value="1"/>
</dbReference>
<dbReference type="AlphaFoldDB" id="A0AAJ0I1A9"/>
<keyword evidence="3" id="KW-1185">Reference proteome</keyword>
<dbReference type="InterPro" id="IPR010730">
    <property type="entry name" value="HET"/>
</dbReference>
<evidence type="ECO:0000313" key="2">
    <source>
        <dbReference type="EMBL" id="KAK3486894.1"/>
    </source>
</evidence>
<dbReference type="RefSeq" id="XP_062689451.1">
    <property type="nucleotide sequence ID" value="XM_062835437.1"/>
</dbReference>
<evidence type="ECO:0000259" key="1">
    <source>
        <dbReference type="Pfam" id="PF06985"/>
    </source>
</evidence>
<feature type="domain" description="Heterokaryon incompatibility" evidence="1">
    <location>
        <begin position="205"/>
        <end position="369"/>
    </location>
</feature>
<dbReference type="PANTHER" id="PTHR33112">
    <property type="entry name" value="DOMAIN PROTEIN, PUTATIVE-RELATED"/>
    <property type="match status" value="1"/>
</dbReference>
<dbReference type="GeneID" id="87873059"/>
<evidence type="ECO:0000313" key="3">
    <source>
        <dbReference type="Proteomes" id="UP001285908"/>
    </source>
</evidence>
<proteinExistence type="predicted"/>